<feature type="transmembrane region" description="Helical" evidence="1">
    <location>
        <begin position="203"/>
        <end position="230"/>
    </location>
</feature>
<organism evidence="2">
    <name type="scientific">Gordonia sp. MP11Mi</name>
    <dbReference type="NCBI Taxonomy" id="3022769"/>
    <lineage>
        <taxon>Bacteria</taxon>
        <taxon>Bacillati</taxon>
        <taxon>Actinomycetota</taxon>
        <taxon>Actinomycetes</taxon>
        <taxon>Mycobacteriales</taxon>
        <taxon>Gordoniaceae</taxon>
        <taxon>Gordonia</taxon>
    </lineage>
</organism>
<feature type="transmembrane region" description="Helical" evidence="1">
    <location>
        <begin position="163"/>
        <end position="191"/>
    </location>
</feature>
<feature type="transmembrane region" description="Helical" evidence="1">
    <location>
        <begin position="65"/>
        <end position="84"/>
    </location>
</feature>
<dbReference type="InterPro" id="IPR030802">
    <property type="entry name" value="Permease_MalE"/>
</dbReference>
<evidence type="ECO:0000256" key="1">
    <source>
        <dbReference type="SAM" id="Phobius"/>
    </source>
</evidence>
<dbReference type="GO" id="GO:0005548">
    <property type="term" value="F:phospholipid transporter activity"/>
    <property type="evidence" value="ECO:0007669"/>
    <property type="project" value="TreeGrafter"/>
</dbReference>
<feature type="transmembrane region" description="Helical" evidence="1">
    <location>
        <begin position="251"/>
        <end position="273"/>
    </location>
</feature>
<proteinExistence type="predicted"/>
<evidence type="ECO:0000313" key="2">
    <source>
        <dbReference type="EMBL" id="WOC14301.1"/>
    </source>
</evidence>
<keyword evidence="1" id="KW-0812">Transmembrane</keyword>
<dbReference type="RefSeq" id="WP_420040053.1">
    <property type="nucleotide sequence ID" value="NZ_CP128986.1"/>
</dbReference>
<sequence>MIHAVAEPSHRVATIVGKAAERGTESISAIGRAVMLLTSVFLHVVDGVSHWRLAVTELFDQTWHLFKVAALPAVLTAIPFGAVVSVQVGSIVSQVGAGSLAGAASGMGIIRQGAPLASGLLLGGAAAAAIAADLGARSIREELDALRVIGVDPVQRLVTPRMLALLLVAPALLFIIITIGVGSSYVTAVYVSDVSPGGFWQSFGAFAGITDIVYALVKVEVAAVVVGTVASMRGMEATGGPRGVADAVNQAVILSVVVIILLTLAVTQVQTMFSPIQVA</sequence>
<dbReference type="Pfam" id="PF02405">
    <property type="entry name" value="MlaE"/>
    <property type="match status" value="1"/>
</dbReference>
<gene>
    <name evidence="2" type="primary">mlaE_4</name>
    <name evidence="2" type="ORF">MP11Mi_34160</name>
</gene>
<reference evidence="2" key="1">
    <citation type="submission" date="2023-06" db="EMBL/GenBank/DDBJ databases">
        <title>Gordonia sp. nov. and Pseudochrobactrum sp. nov., two species isolated from the burying beetle Nicrophorus vespilloides.</title>
        <authorList>
            <person name="Poehlein A."/>
            <person name="Guzman J."/>
            <person name="Daniel R."/>
            <person name="Vilcinskas A."/>
        </authorList>
    </citation>
    <scope>NUCLEOTIDE SEQUENCE</scope>
    <source>
        <strain evidence="2">MP11Mi</strain>
    </source>
</reference>
<dbReference type="GO" id="GO:0043190">
    <property type="term" value="C:ATP-binding cassette (ABC) transporter complex"/>
    <property type="evidence" value="ECO:0007669"/>
    <property type="project" value="InterPro"/>
</dbReference>
<dbReference type="PANTHER" id="PTHR30188">
    <property type="entry name" value="ABC TRANSPORTER PERMEASE PROTEIN-RELATED"/>
    <property type="match status" value="1"/>
</dbReference>
<dbReference type="PANTHER" id="PTHR30188:SF4">
    <property type="entry name" value="PROTEIN TRIGALACTOSYLDIACYLGLYCEROL 1, CHLOROPLASTIC"/>
    <property type="match status" value="1"/>
</dbReference>
<keyword evidence="1" id="KW-1133">Transmembrane helix</keyword>
<accession>A0AA97CXS4</accession>
<feature type="transmembrane region" description="Helical" evidence="1">
    <location>
        <begin position="116"/>
        <end position="136"/>
    </location>
</feature>
<keyword evidence="1" id="KW-0472">Membrane</keyword>
<protein>
    <submittedName>
        <fullName evidence="2">Intermembrane phospholipid transport system permease protein MlaE</fullName>
    </submittedName>
</protein>
<name>A0AA97CXS4_9ACTN</name>
<dbReference type="AlphaFoldDB" id="A0AA97CXS4"/>
<dbReference type="EMBL" id="CP128986">
    <property type="protein sequence ID" value="WOC14301.1"/>
    <property type="molecule type" value="Genomic_DNA"/>
</dbReference>